<keyword evidence="5" id="KW-0010">Activator</keyword>
<keyword evidence="6" id="KW-0804">Transcription</keyword>
<dbReference type="GO" id="GO:0080142">
    <property type="term" value="P:regulation of salicylic acid biosynthetic process"/>
    <property type="evidence" value="ECO:0007669"/>
    <property type="project" value="TreeGrafter"/>
</dbReference>
<gene>
    <name evidence="10" type="ORF">F3Y22_tig00111160pilonHSYRG00045</name>
</gene>
<sequence length="414" mass="47394">MIPQLPATTLPTVYAITNTEFEQLAKQNQSYEKHYPPMLGDEVWRLEKIGKDGLFHKNLASMGVNTVQDFLKMLIVHPGKLRRIFGVRMSEKMWNVTIKHAKTCVMGNKHYVFQGSDYRIMLNPICQLIKAEINGSIYPTHKQSDVDRAYLKDLVRQAYVNWSSLEEIEGISNEIGNLIQGDHVVDQYPDHSQIMVRSFQHNAYLIYTQPLTNFNLFGHLQQQEIVLPSLNQKSNPDNDQKAISEQDDNSAGSIVNLVYPRILVGLRRRLIGFIRVSGPWGPAKKSVERSLDWQTTEVIHRASHNHPKSQPTKTSSLSAFSRILRAFNHLTIKIPDKSFVTYEGGKMDDDGTLQKQPCSSYLPPLLVFREMVQSFTGMRNEAPEEIRTEIARKKAWYANLKEISGKDIHCISRM</sequence>
<dbReference type="InterPro" id="IPR046830">
    <property type="entry name" value="Calmod_bind_M"/>
</dbReference>
<evidence type="ECO:0000259" key="8">
    <source>
        <dbReference type="Pfam" id="PF20451"/>
    </source>
</evidence>
<proteinExistence type="inferred from homology"/>
<dbReference type="PANTHER" id="PTHR31713">
    <property type="entry name" value="OS02G0177800 PROTEIN"/>
    <property type="match status" value="1"/>
</dbReference>
<feature type="domain" description="Calmodulin binding protein central" evidence="8">
    <location>
        <begin position="38"/>
        <end position="104"/>
    </location>
</feature>
<keyword evidence="4" id="KW-0238">DNA-binding</keyword>
<evidence type="ECO:0000256" key="2">
    <source>
        <dbReference type="ARBA" id="ARBA00007214"/>
    </source>
</evidence>
<dbReference type="GO" id="GO:0003700">
    <property type="term" value="F:DNA-binding transcription factor activity"/>
    <property type="evidence" value="ECO:0007669"/>
    <property type="project" value="TreeGrafter"/>
</dbReference>
<evidence type="ECO:0000256" key="1">
    <source>
        <dbReference type="ARBA" id="ARBA00004123"/>
    </source>
</evidence>
<dbReference type="PANTHER" id="PTHR31713:SF42">
    <property type="entry name" value="PROTEIN SAR DEFICIENT 1"/>
    <property type="match status" value="1"/>
</dbReference>
<keyword evidence="11" id="KW-1185">Reference proteome</keyword>
<evidence type="ECO:0000313" key="11">
    <source>
        <dbReference type="Proteomes" id="UP000436088"/>
    </source>
</evidence>
<organism evidence="10 11">
    <name type="scientific">Hibiscus syriacus</name>
    <name type="common">Rose of Sharon</name>
    <dbReference type="NCBI Taxonomy" id="106335"/>
    <lineage>
        <taxon>Eukaryota</taxon>
        <taxon>Viridiplantae</taxon>
        <taxon>Streptophyta</taxon>
        <taxon>Embryophyta</taxon>
        <taxon>Tracheophyta</taxon>
        <taxon>Spermatophyta</taxon>
        <taxon>Magnoliopsida</taxon>
        <taxon>eudicotyledons</taxon>
        <taxon>Gunneridae</taxon>
        <taxon>Pentapetalae</taxon>
        <taxon>rosids</taxon>
        <taxon>malvids</taxon>
        <taxon>Malvales</taxon>
        <taxon>Malvaceae</taxon>
        <taxon>Malvoideae</taxon>
        <taxon>Hibiscus</taxon>
    </lineage>
</organism>
<accession>A0A6A2YX03</accession>
<dbReference type="Pfam" id="PF20451">
    <property type="entry name" value="Calmod_bind_M"/>
    <property type="match status" value="1"/>
</dbReference>
<comment type="subcellular location">
    <subcellularLocation>
        <location evidence="1">Nucleus</location>
    </subcellularLocation>
</comment>
<comment type="similarity">
    <text evidence="2">Belongs to the plant ACBP60 protein family.</text>
</comment>
<reference evidence="10" key="1">
    <citation type="submission" date="2019-09" db="EMBL/GenBank/DDBJ databases">
        <title>Draft genome information of white flower Hibiscus syriacus.</title>
        <authorList>
            <person name="Kim Y.-M."/>
        </authorList>
    </citation>
    <scope>NUCLEOTIDE SEQUENCE [LARGE SCALE GENOMIC DNA]</scope>
    <source>
        <strain evidence="10">YM2019G1</strain>
    </source>
</reference>
<comment type="caution">
    <text evidence="10">The sequence shown here is derived from an EMBL/GenBank/DDBJ whole genome shotgun (WGS) entry which is preliminary data.</text>
</comment>
<evidence type="ECO:0000256" key="4">
    <source>
        <dbReference type="ARBA" id="ARBA00023125"/>
    </source>
</evidence>
<keyword evidence="7" id="KW-0539">Nucleus</keyword>
<evidence type="ECO:0000256" key="6">
    <source>
        <dbReference type="ARBA" id="ARBA00023163"/>
    </source>
</evidence>
<dbReference type="InterPro" id="IPR012416">
    <property type="entry name" value="CBP60"/>
</dbReference>
<evidence type="ECO:0000256" key="5">
    <source>
        <dbReference type="ARBA" id="ARBA00023159"/>
    </source>
</evidence>
<evidence type="ECO:0000256" key="3">
    <source>
        <dbReference type="ARBA" id="ARBA00023015"/>
    </source>
</evidence>
<dbReference type="EMBL" id="VEPZ02001254">
    <property type="protein sequence ID" value="KAE8684034.1"/>
    <property type="molecule type" value="Genomic_DNA"/>
</dbReference>
<name>A0A6A2YX03_HIBSY</name>
<dbReference type="InterPro" id="IPR046829">
    <property type="entry name" value="Calmod_bind_C"/>
</dbReference>
<dbReference type="Pfam" id="PF20452">
    <property type="entry name" value="Calmod_bind_C"/>
    <property type="match status" value="1"/>
</dbReference>
<evidence type="ECO:0000256" key="7">
    <source>
        <dbReference type="ARBA" id="ARBA00023242"/>
    </source>
</evidence>
<dbReference type="GO" id="GO:0005634">
    <property type="term" value="C:nucleus"/>
    <property type="evidence" value="ECO:0007669"/>
    <property type="project" value="UniProtKB-SubCell"/>
</dbReference>
<protein>
    <submittedName>
        <fullName evidence="10">AP-3 complex subunit delta-like</fullName>
    </submittedName>
</protein>
<feature type="domain" description="Calmodulin binding protein C-terminal" evidence="9">
    <location>
        <begin position="109"/>
        <end position="168"/>
    </location>
</feature>
<dbReference type="Proteomes" id="UP000436088">
    <property type="component" value="Unassembled WGS sequence"/>
</dbReference>
<dbReference type="GO" id="GO:0043565">
    <property type="term" value="F:sequence-specific DNA binding"/>
    <property type="evidence" value="ECO:0007669"/>
    <property type="project" value="TreeGrafter"/>
</dbReference>
<dbReference type="AlphaFoldDB" id="A0A6A2YX03"/>
<dbReference type="GO" id="GO:0005516">
    <property type="term" value="F:calmodulin binding"/>
    <property type="evidence" value="ECO:0007669"/>
    <property type="project" value="InterPro"/>
</dbReference>
<evidence type="ECO:0000259" key="9">
    <source>
        <dbReference type="Pfam" id="PF20452"/>
    </source>
</evidence>
<keyword evidence="3" id="KW-0805">Transcription regulation</keyword>
<evidence type="ECO:0000313" key="10">
    <source>
        <dbReference type="EMBL" id="KAE8684034.1"/>
    </source>
</evidence>